<feature type="transmembrane region" description="Helical" evidence="1">
    <location>
        <begin position="38"/>
        <end position="60"/>
    </location>
</feature>
<gene>
    <name evidence="2" type="ORF">KUTeg_020874</name>
</gene>
<keyword evidence="1" id="KW-1133">Transmembrane helix</keyword>
<evidence type="ECO:0000256" key="1">
    <source>
        <dbReference type="SAM" id="Phobius"/>
    </source>
</evidence>
<evidence type="ECO:0000313" key="3">
    <source>
        <dbReference type="Proteomes" id="UP001217089"/>
    </source>
</evidence>
<dbReference type="EMBL" id="JARBDR010000918">
    <property type="protein sequence ID" value="KAJ8301887.1"/>
    <property type="molecule type" value="Genomic_DNA"/>
</dbReference>
<accession>A0ABQ9EEB9</accession>
<protein>
    <submittedName>
        <fullName evidence="2">Uncharacterized protein</fullName>
    </submittedName>
</protein>
<name>A0ABQ9EEB9_TEGGR</name>
<evidence type="ECO:0000313" key="2">
    <source>
        <dbReference type="EMBL" id="KAJ8301887.1"/>
    </source>
</evidence>
<sequence length="112" mass="13377">MTLHFALILDTIGCRCVKRVAMFIIYCKNDLNYFNRQYVRISCHNILIFIIFFYFVYVFVPCKYSISNYNSLNVFAFLSNAKRKLILTLFCRHCLKGNKELIITHIKIDFKI</sequence>
<keyword evidence="1" id="KW-0472">Membrane</keyword>
<keyword evidence="1" id="KW-0812">Transmembrane</keyword>
<comment type="caution">
    <text evidence="2">The sequence shown here is derived from an EMBL/GenBank/DDBJ whole genome shotgun (WGS) entry which is preliminary data.</text>
</comment>
<dbReference type="Proteomes" id="UP001217089">
    <property type="component" value="Unassembled WGS sequence"/>
</dbReference>
<reference evidence="2 3" key="1">
    <citation type="submission" date="2022-12" db="EMBL/GenBank/DDBJ databases">
        <title>Chromosome-level genome of Tegillarca granosa.</title>
        <authorList>
            <person name="Kim J."/>
        </authorList>
    </citation>
    <scope>NUCLEOTIDE SEQUENCE [LARGE SCALE GENOMIC DNA]</scope>
    <source>
        <strain evidence="2">Teg-2019</strain>
        <tissue evidence="2">Adductor muscle</tissue>
    </source>
</reference>
<organism evidence="2 3">
    <name type="scientific">Tegillarca granosa</name>
    <name type="common">Malaysian cockle</name>
    <name type="synonym">Anadara granosa</name>
    <dbReference type="NCBI Taxonomy" id="220873"/>
    <lineage>
        <taxon>Eukaryota</taxon>
        <taxon>Metazoa</taxon>
        <taxon>Spiralia</taxon>
        <taxon>Lophotrochozoa</taxon>
        <taxon>Mollusca</taxon>
        <taxon>Bivalvia</taxon>
        <taxon>Autobranchia</taxon>
        <taxon>Pteriomorphia</taxon>
        <taxon>Arcoida</taxon>
        <taxon>Arcoidea</taxon>
        <taxon>Arcidae</taxon>
        <taxon>Tegillarca</taxon>
    </lineage>
</organism>
<keyword evidence="3" id="KW-1185">Reference proteome</keyword>
<proteinExistence type="predicted"/>